<dbReference type="Gene3D" id="2.60.40.1930">
    <property type="match status" value="1"/>
</dbReference>
<proteinExistence type="inferred from homology"/>
<dbReference type="InterPro" id="IPR001599">
    <property type="entry name" value="Macroglobln_a2"/>
</dbReference>
<reference evidence="5 6" key="2">
    <citation type="submission" date="2019-06" db="EMBL/GenBank/DDBJ databases">
        <authorList>
            <person name="Seo Y."/>
        </authorList>
    </citation>
    <scope>NUCLEOTIDE SEQUENCE [LARGE SCALE GENOMIC DNA]</scope>
    <source>
        <strain evidence="5 6">MaA-Y11</strain>
    </source>
</reference>
<dbReference type="InterPro" id="IPR037066">
    <property type="entry name" value="Plug_dom_sf"/>
</dbReference>
<evidence type="ECO:0000259" key="4">
    <source>
        <dbReference type="SMART" id="SM01360"/>
    </source>
</evidence>
<dbReference type="OrthoDB" id="9767116at2"/>
<comment type="similarity">
    <text evidence="2">Belongs to the TonB-dependent receptor family.</text>
</comment>
<dbReference type="PANTHER" id="PTHR40094:SF1">
    <property type="entry name" value="UBIQUITIN DOMAIN-CONTAINING PROTEIN"/>
    <property type="match status" value="1"/>
</dbReference>
<evidence type="ECO:0000256" key="1">
    <source>
        <dbReference type="ARBA" id="ARBA00010556"/>
    </source>
</evidence>
<feature type="chain" id="PRO_5021306338" evidence="3">
    <location>
        <begin position="19"/>
        <end position="2185"/>
    </location>
</feature>
<comment type="subcellular location">
    <subcellularLocation>
        <location evidence="2">Cell outer membrane</location>
        <topology evidence="2">Multi-pass membrane protein</topology>
    </subcellularLocation>
</comment>
<dbReference type="Pfam" id="PF07715">
    <property type="entry name" value="Plug"/>
    <property type="match status" value="1"/>
</dbReference>
<feature type="signal peptide" evidence="3">
    <location>
        <begin position="1"/>
        <end position="18"/>
    </location>
</feature>
<dbReference type="SUPFAM" id="SSF48239">
    <property type="entry name" value="Terpenoid cyclases/Protein prenyltransferases"/>
    <property type="match status" value="1"/>
</dbReference>
<dbReference type="Pfam" id="PF13715">
    <property type="entry name" value="CarbopepD_reg_2"/>
    <property type="match status" value="1"/>
</dbReference>
<keyword evidence="2" id="KW-1134">Transmembrane beta strand</keyword>
<dbReference type="EMBL" id="VFJE01000053">
    <property type="protein sequence ID" value="TPD69921.1"/>
    <property type="molecule type" value="Genomic_DNA"/>
</dbReference>
<dbReference type="InterPro" id="IPR008930">
    <property type="entry name" value="Terpenoid_cyclase/PrenylTrfase"/>
</dbReference>
<accession>A0A501QCU9</accession>
<dbReference type="SMART" id="SM01360">
    <property type="entry name" value="A2M"/>
    <property type="match status" value="1"/>
</dbReference>
<keyword evidence="2" id="KW-0472">Membrane</keyword>
<evidence type="ECO:0000256" key="2">
    <source>
        <dbReference type="PROSITE-ProRule" id="PRU01360"/>
    </source>
</evidence>
<evidence type="ECO:0000313" key="6">
    <source>
        <dbReference type="Proteomes" id="UP000319175"/>
    </source>
</evidence>
<dbReference type="Pfam" id="PF17973">
    <property type="entry name" value="bMG10"/>
    <property type="match status" value="1"/>
</dbReference>
<dbReference type="Pfam" id="PF01835">
    <property type="entry name" value="MG2"/>
    <property type="match status" value="1"/>
</dbReference>
<dbReference type="PROSITE" id="PS52016">
    <property type="entry name" value="TONB_DEPENDENT_REC_3"/>
    <property type="match status" value="1"/>
</dbReference>
<dbReference type="RefSeq" id="WP_140000527.1">
    <property type="nucleotide sequence ID" value="NZ_VFJE01000053.1"/>
</dbReference>
<dbReference type="Proteomes" id="UP000319175">
    <property type="component" value="Unassembled WGS sequence"/>
</dbReference>
<dbReference type="InterPro" id="IPR023997">
    <property type="entry name" value="TonB-dep_OMP_SusC/RagA_CS"/>
</dbReference>
<dbReference type="PANTHER" id="PTHR40094">
    <property type="entry name" value="ALPHA-2-MACROGLOBULIN HOMOLOG"/>
    <property type="match status" value="1"/>
</dbReference>
<dbReference type="GO" id="GO:0004866">
    <property type="term" value="F:endopeptidase inhibitor activity"/>
    <property type="evidence" value="ECO:0007669"/>
    <property type="project" value="InterPro"/>
</dbReference>
<keyword evidence="2" id="KW-0812">Transmembrane</keyword>
<dbReference type="Pfam" id="PF00207">
    <property type="entry name" value="A2M"/>
    <property type="match status" value="1"/>
</dbReference>
<dbReference type="InterPro" id="IPR051802">
    <property type="entry name" value="YfhM-like"/>
</dbReference>
<dbReference type="InterPro" id="IPR008969">
    <property type="entry name" value="CarboxyPept-like_regulatory"/>
</dbReference>
<name>A0A501QCU9_9FLAO</name>
<evidence type="ECO:0000313" key="5">
    <source>
        <dbReference type="EMBL" id="TPD69921.1"/>
    </source>
</evidence>
<feature type="domain" description="Alpha-2-macroglobulin" evidence="4">
    <location>
        <begin position="1414"/>
        <end position="1506"/>
    </location>
</feature>
<comment type="similarity">
    <text evidence="1">Belongs to the protease inhibitor I39 (alpha-2-macroglobulin) family. Bacterial alpha-2-macroglobulin subfamily.</text>
</comment>
<reference evidence="5 6" key="1">
    <citation type="submission" date="2019-06" db="EMBL/GenBank/DDBJ databases">
        <title>Flavobacterium sp. MaA-Y11 from geoumgang.</title>
        <authorList>
            <person name="Jeong S."/>
        </authorList>
    </citation>
    <scope>NUCLEOTIDE SEQUENCE [LARGE SCALE GENOMIC DNA]</scope>
    <source>
        <strain evidence="5 6">MaA-Y11</strain>
    </source>
</reference>
<comment type="caution">
    <text evidence="5">The sequence shown here is derived from an EMBL/GenBank/DDBJ whole genome shotgun (WGS) entry which is preliminary data.</text>
</comment>
<dbReference type="NCBIfam" id="TIGR04057">
    <property type="entry name" value="SusC_RagA_signa"/>
    <property type="match status" value="1"/>
</dbReference>
<sequence>MKKIIGLLVLFFSLSITAQSLDKSWNKVYEYEYDGKIKSASEELNKIYKKARKKNDQAEIIRTFLYQSKFLMTLEEEAQYKIIKNLREELTTKDEANKAIFSFIYGKLLSEYYGQNRYKLKNQTATESIFNPDFRTWSSSDFEKEIATAYENSIKNETILLKTPLSNYDKIIVFGKFEAPLNRSLYDFLSEKYLEKNEFYKDESPEEKTFLSNNIHSFYGNPKEFQELDLKNYKFSPFYLRLAIYQKLEKSYASQNNAIALSNIALKRIQTVYKRRNILEEYLTVLDRFIAITQDKYQSAFLIEKATIYQDNASKDTHTDYNSKAVEICDSVILKGDEPFASEAKNTKVSILAKNLTVKTEKYIIPNQPNLALIQFASIDTIYGSLYKIPLKFAIKLESRNIEKDSLFIDFVNKNKPYKTFKNRLPSTKGYFEYSTEIILPEMEAGIYLLTISTKKDSLSIEDIYSYATINATDLTLAYSDSQNTERFQVLNRKTGKPIKDAIIKSDDFIIKTDKNGMAKYERTKATQNYSQNIQIIKAKDTLSLFYNTTYFYEHVRTKEEEEKEEKEKFRVKANLFTDRFIYRPGQTVYFKGILLKKKDSKNDIVPDMFVSVRAENVNGEDIYMARLKTNEFGSFIGEFNIPKNTLTGDFTINAEEDEDYETDAHYDENKDEHPFWDKVNRFEHSEISFKVEEYKRPKFEVTFEPITENFIVNQNIKVKGKAKAFAGATISDATVSYTVKRNSYYHNWRYSNNHFSYDDEEIAAGTIETDQDGNFEIEFTAIPAKGFNEEGQPVFNFSIEAEVTDSNGETRKNITVAKAGYHNLVLSANIPETINAKTIQKITLDSQNLNGQFIPIIGELKIYKSKSPNRVLSSRRWEAPEIQIIPEDEFIRLFPTLPYKNNNVEKGELVFNQKVDTKTTKEIILNDLKKWVSGGYQLFFTSKDISGKEIEVSSSFKLLNDSDKMPGDHELFQYEIINTDPKKDGFVEVQYTSAAPLYITTEAFYQSEAVFNKVIEVNGKNIFRIPIEKDWKNDVKISMNFIWENKNFEKKHTQFLPIYREKINIETGTFRNKIEPGGNETWSFFIKDQHKNGIKAEVLASMYDTSLDQFYESEWNTSLDFSNDNYNNIEFKQFLGMGNLASLYFRNLIPYQNPIYYSRSQFNWFGFDFLHSEQKDSQYHQYLTEKLILSSGKTISGVITENGLPLPGVSVIVSGTDRGTQTDFDGKYEIKALMNEILAFHFVGMKSQYIRVNNKTINIEMTESDEMLQEVIVTAYTSTKRPKSLAAVNYVTVDVIEERSNASVIQSLQGMVPGLNIGSGSGQPDGDTTIILRGSGSINMSGSPLFIVDGMPVAEDEYRSMNLKDILSANVLKGNEATSLYGSRGANGVVIITTKKSLEALTEVKARKNLSETAFFFPQLRTDDKGNLKFSFTSPEALTQWKLRLFAHNKKAVSGYLENFVITQKDLMVLPNVPRFLRENDTIVITSKISNITSEPKSGIAMLQLFDAATMQPIDAKMLNTDNVKNFNIKAKGNTAVSWKLFVPQGLQGVQYKILAKAGDFTDGEENILPVLTNTMLVTESIPLWIPGNTKKEYVFENLKNNQSSTLRNHLLTLEYTSNPAWFAIKSLPYLMEYEHECAEQVFSKYYANTLANEIITTNPKIAAVFDAWRKAGKPISKLEQNEELKSLILAETPWTKDTENEEQQKKNLAMLFDLEKMKTDINDNFEKLDRKQSQSGGFPWFSGGNDNEYITRHIVTGLGHLEKLKVSNQNIEKFRRITAKAIPFIDEKFLTRNRNAEINQKKNKIWNYDTYADLHYLYARSFYTNTYPTNDSLKKAILKHLDYTKQHWMEYGLYQKAMATLALHRFGEKEIAKKIVTSLKETAINNEENGMYWLSNKSGWYWYQAPIETQALLIEAFSEIGNEKKSIEAMKVWLLKNRQTKSWNTTKATTEAIYALLLQGEDWLSVKESTVIKLGDEKIVTKKLAENEKEAASGYIKMNWKADEITKDMATISINNKSSIPGYGGFYWQYFEDLDKIKSSQDGPLSIEKELYIKENTAKGKELQKITNKKALKIGDLVTVRLIIYAKDDIDFVHLKDMRAAAFEPVDVLSEYKWQGSLGYYMSTKDAATHFFFDNISKGKYVLEYDIRVNNPGEFSNGITTIQSMYAPEFSSHSKGIRVKIEE</sequence>
<dbReference type="Gene3D" id="2.170.130.10">
    <property type="entry name" value="TonB-dependent receptor, plug domain"/>
    <property type="match status" value="1"/>
</dbReference>
<dbReference type="InterPro" id="IPR012910">
    <property type="entry name" value="Plug_dom"/>
</dbReference>
<dbReference type="SUPFAM" id="SSF56935">
    <property type="entry name" value="Porins"/>
    <property type="match status" value="1"/>
</dbReference>
<dbReference type="Gene3D" id="1.50.10.20">
    <property type="match status" value="1"/>
</dbReference>
<dbReference type="InterPro" id="IPR039426">
    <property type="entry name" value="TonB-dep_rcpt-like"/>
</dbReference>
<dbReference type="GO" id="GO:0009279">
    <property type="term" value="C:cell outer membrane"/>
    <property type="evidence" value="ECO:0007669"/>
    <property type="project" value="UniProtKB-SubCell"/>
</dbReference>
<keyword evidence="3" id="KW-0732">Signal</keyword>
<dbReference type="InterPro" id="IPR002890">
    <property type="entry name" value="MG2"/>
</dbReference>
<dbReference type="InterPro" id="IPR041246">
    <property type="entry name" value="Bact_MG10"/>
</dbReference>
<gene>
    <name evidence="5" type="ORF">FJA49_08420</name>
</gene>
<organism evidence="5 6">
    <name type="scientific">Flavobacterium microcysteis</name>
    <dbReference type="NCBI Taxonomy" id="2596891"/>
    <lineage>
        <taxon>Bacteria</taxon>
        <taxon>Pseudomonadati</taxon>
        <taxon>Bacteroidota</taxon>
        <taxon>Flavobacteriia</taxon>
        <taxon>Flavobacteriales</taxon>
        <taxon>Flavobacteriaceae</taxon>
        <taxon>Flavobacterium</taxon>
    </lineage>
</organism>
<evidence type="ECO:0000256" key="3">
    <source>
        <dbReference type="SAM" id="SignalP"/>
    </source>
</evidence>
<keyword evidence="6" id="KW-1185">Reference proteome</keyword>
<dbReference type="SUPFAM" id="SSF49464">
    <property type="entry name" value="Carboxypeptidase regulatory domain-like"/>
    <property type="match status" value="1"/>
</dbReference>
<protein>
    <submittedName>
        <fullName evidence="5">Alpha-2-macroglobulin</fullName>
    </submittedName>
</protein>
<keyword evidence="2" id="KW-0998">Cell outer membrane</keyword>
<keyword evidence="2" id="KW-0813">Transport</keyword>